<keyword evidence="2" id="KW-1185">Reference proteome</keyword>
<dbReference type="EMBL" id="JAABOQ010000004">
    <property type="protein sequence ID" value="NER17539.1"/>
    <property type="molecule type" value="Genomic_DNA"/>
</dbReference>
<accession>A0A6M0CNU2</accession>
<evidence type="ECO:0000313" key="1">
    <source>
        <dbReference type="EMBL" id="NER17539.1"/>
    </source>
</evidence>
<gene>
    <name evidence="1" type="ORF">GWK10_09980</name>
</gene>
<name>A0A6M0CNU2_9FLAO</name>
<dbReference type="Proteomes" id="UP000474296">
    <property type="component" value="Unassembled WGS sequence"/>
</dbReference>
<protein>
    <submittedName>
        <fullName evidence="1">Uncharacterized protein</fullName>
    </submittedName>
</protein>
<comment type="caution">
    <text evidence="1">The sequence shown here is derived from an EMBL/GenBank/DDBJ whole genome shotgun (WGS) entry which is preliminary data.</text>
</comment>
<proteinExistence type="predicted"/>
<dbReference type="AlphaFoldDB" id="A0A6M0CNU2"/>
<reference evidence="1 2" key="1">
    <citation type="submission" date="2020-01" db="EMBL/GenBank/DDBJ databases">
        <title>Spongiivirga citrea KCTC 32990T.</title>
        <authorList>
            <person name="Wang G."/>
        </authorList>
    </citation>
    <scope>NUCLEOTIDE SEQUENCE [LARGE SCALE GENOMIC DNA]</scope>
    <source>
        <strain evidence="1 2">KCTC 32990</strain>
    </source>
</reference>
<organism evidence="1 2">
    <name type="scientific">Spongiivirga citrea</name>
    <dbReference type="NCBI Taxonomy" id="1481457"/>
    <lineage>
        <taxon>Bacteria</taxon>
        <taxon>Pseudomonadati</taxon>
        <taxon>Bacteroidota</taxon>
        <taxon>Flavobacteriia</taxon>
        <taxon>Flavobacteriales</taxon>
        <taxon>Flavobacteriaceae</taxon>
        <taxon>Spongiivirga</taxon>
    </lineage>
</organism>
<evidence type="ECO:0000313" key="2">
    <source>
        <dbReference type="Proteomes" id="UP000474296"/>
    </source>
</evidence>
<sequence length="82" mass="9789">MIFYLWFDEQAGQIRFNLINENHSKLPFTSKVEFAENQKIIISDFLESEYLNGIPFSELDEKNLTIDRENITKVYKELLVKE</sequence>